<dbReference type="PANTHER" id="PTHR40448:SF1">
    <property type="entry name" value="TWO-COMPONENT SENSOR HISTIDINE KINASE"/>
    <property type="match status" value="1"/>
</dbReference>
<dbReference type="InterPro" id="IPR036890">
    <property type="entry name" value="HATPase_C_sf"/>
</dbReference>
<gene>
    <name evidence="4" type="ORF">RAK27_00630</name>
</gene>
<name>A0AAW9JWS5_CARML</name>
<dbReference type="Gene3D" id="3.30.565.10">
    <property type="entry name" value="Histidine kinase-like ATPase, C-terminal domain"/>
    <property type="match status" value="1"/>
</dbReference>
<dbReference type="InterPro" id="IPR032834">
    <property type="entry name" value="NatK-like_C"/>
</dbReference>
<evidence type="ECO:0000256" key="1">
    <source>
        <dbReference type="SAM" id="Coils"/>
    </source>
</evidence>
<comment type="caution">
    <text evidence="4">The sequence shown here is derived from an EMBL/GenBank/DDBJ whole genome shotgun (WGS) entry which is preliminary data.</text>
</comment>
<dbReference type="Pfam" id="PF14501">
    <property type="entry name" value="HATPase_c_5"/>
    <property type="match status" value="1"/>
</dbReference>
<organism evidence="4 5">
    <name type="scientific">Carnobacterium maltaromaticum</name>
    <name type="common">Carnobacterium piscicola</name>
    <dbReference type="NCBI Taxonomy" id="2751"/>
    <lineage>
        <taxon>Bacteria</taxon>
        <taxon>Bacillati</taxon>
        <taxon>Bacillota</taxon>
        <taxon>Bacilli</taxon>
        <taxon>Lactobacillales</taxon>
        <taxon>Carnobacteriaceae</taxon>
        <taxon>Carnobacterium</taxon>
    </lineage>
</organism>
<dbReference type="GO" id="GO:0042802">
    <property type="term" value="F:identical protein binding"/>
    <property type="evidence" value="ECO:0007669"/>
    <property type="project" value="TreeGrafter"/>
</dbReference>
<feature type="transmembrane region" description="Helical" evidence="2">
    <location>
        <begin position="112"/>
        <end position="133"/>
    </location>
</feature>
<accession>A0AAW9JWS5</accession>
<sequence length="429" mass="50467">MIIIDTKAYLLRMLVNIFILYFLILYITKDEAKPRKYVKILVLIPITFFVELFTDFSDLVPMLSSYFFLKEKGKKEIILLNKLILCLIVSYSISIISSLMMVPRFFEGVNDYTYVIVQIIFECVLLTLFVLLYKKMAIQEIIGRYSSVTTFMCMVYLWGISFFISYTAHQYKVFDQFILGVSVFLIVQIIFICILGVRTTKKQKEKYEQQLKEQELIHLKKYTDQLEQSQEKLNKFKHDYKNLLLSLKEISCLKKDTDFSKQVQALDEYSNHYLAKDISSNYQQLKNIKNSYLKSLFISKIYQANEYQLDIQLECNQTIELIPIPIFDCVRILGIAFDNAIEAAKESEDQKISLMVYQDSSQLEFFLENSCKKTNIPIRKLMEKGISTKIDHNGLGLNTIQEINEKTKNMFIQYNMKDCMFTTSIILMW</sequence>
<reference evidence="4" key="1">
    <citation type="submission" date="2023-08" db="EMBL/GenBank/DDBJ databases">
        <title>Genomic characterization of piscicolin 126 produced by Carnobacterium maltaromaticum CM22 strain isolated from salmon (Salmo salar).</title>
        <authorList>
            <person name="Gonzalez-Gragera E."/>
            <person name="Garcia-Lopez J.D."/>
            <person name="Teso-Perez C."/>
            <person name="Gimenez-Hernandez I."/>
            <person name="Peralta-Sanchez J.M."/>
            <person name="Valdivia E."/>
            <person name="Montalban-Lopez M."/>
            <person name="Martin-Platero A.M."/>
            <person name="Banos A."/>
            <person name="Martinez-Bueno M."/>
        </authorList>
    </citation>
    <scope>NUCLEOTIDE SEQUENCE</scope>
    <source>
        <strain evidence="4">CM22</strain>
    </source>
</reference>
<feature type="transmembrane region" description="Helical" evidence="2">
    <location>
        <begin position="177"/>
        <end position="197"/>
    </location>
</feature>
<feature type="transmembrane region" description="Helical" evidence="2">
    <location>
        <begin position="9"/>
        <end position="28"/>
    </location>
</feature>
<protein>
    <submittedName>
        <fullName evidence="4">GHKL domain-containing protein</fullName>
    </submittedName>
</protein>
<evidence type="ECO:0000259" key="3">
    <source>
        <dbReference type="Pfam" id="PF14501"/>
    </source>
</evidence>
<feature type="transmembrane region" description="Helical" evidence="2">
    <location>
        <begin position="40"/>
        <end position="63"/>
    </location>
</feature>
<feature type="transmembrane region" description="Helical" evidence="2">
    <location>
        <begin position="145"/>
        <end position="165"/>
    </location>
</feature>
<evidence type="ECO:0000313" key="5">
    <source>
        <dbReference type="Proteomes" id="UP001290462"/>
    </source>
</evidence>
<dbReference type="AlphaFoldDB" id="A0AAW9JWS5"/>
<dbReference type="SUPFAM" id="SSF55874">
    <property type="entry name" value="ATPase domain of HSP90 chaperone/DNA topoisomerase II/histidine kinase"/>
    <property type="match status" value="1"/>
</dbReference>
<keyword evidence="2" id="KW-0812">Transmembrane</keyword>
<feature type="coiled-coil region" evidence="1">
    <location>
        <begin position="197"/>
        <end position="246"/>
    </location>
</feature>
<evidence type="ECO:0000256" key="2">
    <source>
        <dbReference type="SAM" id="Phobius"/>
    </source>
</evidence>
<feature type="transmembrane region" description="Helical" evidence="2">
    <location>
        <begin position="83"/>
        <end position="106"/>
    </location>
</feature>
<dbReference type="EMBL" id="JAVBVO010000001">
    <property type="protein sequence ID" value="MDZ5757156.1"/>
    <property type="molecule type" value="Genomic_DNA"/>
</dbReference>
<feature type="domain" description="Sensor histidine kinase NatK-like C-terminal" evidence="3">
    <location>
        <begin position="326"/>
        <end position="427"/>
    </location>
</feature>
<dbReference type="Proteomes" id="UP001290462">
    <property type="component" value="Unassembled WGS sequence"/>
</dbReference>
<evidence type="ECO:0000313" key="4">
    <source>
        <dbReference type="EMBL" id="MDZ5757156.1"/>
    </source>
</evidence>
<keyword evidence="1" id="KW-0175">Coiled coil</keyword>
<keyword evidence="2" id="KW-1133">Transmembrane helix</keyword>
<dbReference type="PANTHER" id="PTHR40448">
    <property type="entry name" value="TWO-COMPONENT SENSOR HISTIDINE KINASE"/>
    <property type="match status" value="1"/>
</dbReference>
<dbReference type="RefSeq" id="WP_228463776.1">
    <property type="nucleotide sequence ID" value="NZ_JAVBVO010000001.1"/>
</dbReference>
<proteinExistence type="predicted"/>
<keyword evidence="2" id="KW-0472">Membrane</keyword>